<feature type="compositionally biased region" description="Basic and acidic residues" evidence="1">
    <location>
        <begin position="1"/>
        <end position="19"/>
    </location>
</feature>
<dbReference type="EMBL" id="CAAALY010256456">
    <property type="protein sequence ID" value="VEL37958.1"/>
    <property type="molecule type" value="Genomic_DNA"/>
</dbReference>
<protein>
    <submittedName>
        <fullName evidence="2">Uncharacterized protein</fullName>
    </submittedName>
</protein>
<accession>A0A448XJA3</accession>
<proteinExistence type="predicted"/>
<name>A0A448XJA3_9PLAT</name>
<reference evidence="2" key="1">
    <citation type="submission" date="2018-11" db="EMBL/GenBank/DDBJ databases">
        <authorList>
            <consortium name="Pathogen Informatics"/>
        </authorList>
    </citation>
    <scope>NUCLEOTIDE SEQUENCE</scope>
</reference>
<gene>
    <name evidence="2" type="ORF">PXEA_LOCUS31398</name>
</gene>
<dbReference type="AlphaFoldDB" id="A0A448XJA3"/>
<feature type="region of interest" description="Disordered" evidence="1">
    <location>
        <begin position="1"/>
        <end position="20"/>
    </location>
</feature>
<organism evidence="2 3">
    <name type="scientific">Protopolystoma xenopodis</name>
    <dbReference type="NCBI Taxonomy" id="117903"/>
    <lineage>
        <taxon>Eukaryota</taxon>
        <taxon>Metazoa</taxon>
        <taxon>Spiralia</taxon>
        <taxon>Lophotrochozoa</taxon>
        <taxon>Platyhelminthes</taxon>
        <taxon>Monogenea</taxon>
        <taxon>Polyopisthocotylea</taxon>
        <taxon>Polystomatidea</taxon>
        <taxon>Polystomatidae</taxon>
        <taxon>Protopolystoma</taxon>
    </lineage>
</organism>
<keyword evidence="3" id="KW-1185">Reference proteome</keyword>
<evidence type="ECO:0000256" key="1">
    <source>
        <dbReference type="SAM" id="MobiDB-lite"/>
    </source>
</evidence>
<comment type="caution">
    <text evidence="2">The sequence shown here is derived from an EMBL/GenBank/DDBJ whole genome shotgun (WGS) entry which is preliminary data.</text>
</comment>
<sequence length="112" mass="12001">MGEREIKNSRTVSENEREKNRLKKIPYSCAHRTFAALRCSGVAVLLRFCLPVEFSLSPLPSSVNPANTTSTGRQMSGCQGDHNSASRDTSTIGRPLGAPTPDAGSPSNEAQP</sequence>
<feature type="compositionally biased region" description="Polar residues" evidence="1">
    <location>
        <begin position="58"/>
        <end position="92"/>
    </location>
</feature>
<dbReference type="Proteomes" id="UP000784294">
    <property type="component" value="Unassembled WGS sequence"/>
</dbReference>
<evidence type="ECO:0000313" key="3">
    <source>
        <dbReference type="Proteomes" id="UP000784294"/>
    </source>
</evidence>
<feature type="region of interest" description="Disordered" evidence="1">
    <location>
        <begin position="55"/>
        <end position="112"/>
    </location>
</feature>
<evidence type="ECO:0000313" key="2">
    <source>
        <dbReference type="EMBL" id="VEL37958.1"/>
    </source>
</evidence>